<evidence type="ECO:0000313" key="2">
    <source>
        <dbReference type="EMBL" id="MQA40643.1"/>
    </source>
</evidence>
<name>A0A6A7N6C4_9BURK</name>
<sequence length="403" mass="44737">MNDKQRLLLDGHVYTTDAPALQAALERVHGSQDRPLCMCVEGGIPMYVARHGALVAKRMPGTGCKHHPSCPSYEPDYTLSGLGALMGQAVLQHGDDQVELRVDFPLTRGQSRPRRPPADNEAPAVKSSPPAMSLRALLHYLYEQAGINRWYPAMEGRRHHRTVRKYLSESAANIIVKGMPLSQRLFIPEAFQLDQQEQIAQRRSQQLAFLNRGAGSDAPAANLALVLGEFKGEQPATGARRIWLKHMPDQPLMIRNEAWQKVTRRFGTLLTTREADVAQTMRLLLFALVQAENERLLYIDSALMMLTTANWIPLEGPHEVPLLAALTAQRRKFVKPLRYDAPTAGHFPNVLLLDTGAQPTPLHIVSAFASPKENSAKQRALSESPQAWVWHTDASLPALPPPA</sequence>
<dbReference type="RefSeq" id="WP_152839940.1">
    <property type="nucleotide sequence ID" value="NZ_WHUG01000009.1"/>
</dbReference>
<accession>A0A6A7N6C4</accession>
<dbReference type="EMBL" id="WHUG01000009">
    <property type="protein sequence ID" value="MQA40643.1"/>
    <property type="molecule type" value="Genomic_DNA"/>
</dbReference>
<comment type="caution">
    <text evidence="2">The sequence shown here is derived from an EMBL/GenBank/DDBJ whole genome shotgun (WGS) entry which is preliminary data.</text>
</comment>
<gene>
    <name evidence="2" type="ORF">GEV02_21045</name>
</gene>
<evidence type="ECO:0000313" key="3">
    <source>
        <dbReference type="Proteomes" id="UP000440498"/>
    </source>
</evidence>
<keyword evidence="3" id="KW-1185">Reference proteome</keyword>
<protein>
    <submittedName>
        <fullName evidence="2">DUF1173 family protein</fullName>
    </submittedName>
</protein>
<dbReference type="AlphaFoldDB" id="A0A6A7N6C4"/>
<evidence type="ECO:0000256" key="1">
    <source>
        <dbReference type="SAM" id="MobiDB-lite"/>
    </source>
</evidence>
<organism evidence="2 3">
    <name type="scientific">Rugamonas aquatica</name>
    <dbReference type="NCBI Taxonomy" id="2743357"/>
    <lineage>
        <taxon>Bacteria</taxon>
        <taxon>Pseudomonadati</taxon>
        <taxon>Pseudomonadota</taxon>
        <taxon>Betaproteobacteria</taxon>
        <taxon>Burkholderiales</taxon>
        <taxon>Oxalobacteraceae</taxon>
        <taxon>Telluria group</taxon>
        <taxon>Rugamonas</taxon>
    </lineage>
</organism>
<feature type="region of interest" description="Disordered" evidence="1">
    <location>
        <begin position="106"/>
        <end position="128"/>
    </location>
</feature>
<dbReference type="Proteomes" id="UP000440498">
    <property type="component" value="Unassembled WGS sequence"/>
</dbReference>
<proteinExistence type="predicted"/>
<reference evidence="2 3" key="1">
    <citation type="submission" date="2019-10" db="EMBL/GenBank/DDBJ databases">
        <title>Two novel species isolated from a subtropical stream in China.</title>
        <authorList>
            <person name="Lu H."/>
        </authorList>
    </citation>
    <scope>NUCLEOTIDE SEQUENCE [LARGE SCALE GENOMIC DNA]</scope>
    <source>
        <strain evidence="2 3">FT29W</strain>
    </source>
</reference>
<dbReference type="InterPro" id="IPR009553">
    <property type="entry name" value="DUF1173"/>
</dbReference>
<dbReference type="Pfam" id="PF06666">
    <property type="entry name" value="DUF1173"/>
    <property type="match status" value="1"/>
</dbReference>